<evidence type="ECO:0000256" key="2">
    <source>
        <dbReference type="ARBA" id="ARBA00005985"/>
    </source>
</evidence>
<sequence length="419" mass="46539">MYASIANEWRILRKESAIYSSHVRRLFLTRCRFTVRLKVNPNETNSAKNVESCVANANRAPNKCTNTAFTVHTPFENCGQTRVVQNAAIATVDYRQLPFQESEWKAVEKFTAKSLTLNWLRLSKFRLTSLVVLTTLAGFSMASSTAFDPYLLSATLVGTALTSSSAASLNQFLEIPFDSQMVRTRNRPLVCGQISPLHAITFSTVTCVSGLTLLLTCVNPITAGLGAFNLLLYSFIYTPMKRSNIVNTWIGSIVGAVPPVMGFTAVTGTIGLPAVLVGLVLYSWQFPHFNALSWNLRHDYARAGYRMMSVTNPSLCLRTALRHSYLISIYSLLMCTPALGLTNLSFAIASLPLNAYLIYLTHKFKGKPDANSSRKLFRYSLIHLPSLIILMLLCKRSKKKENVDEKTANNAKYDVDLSS</sequence>
<evidence type="ECO:0000256" key="11">
    <source>
        <dbReference type="ARBA" id="ARBA00023136"/>
    </source>
</evidence>
<keyword evidence="11 14" id="KW-0472">Membrane</keyword>
<evidence type="ECO:0000256" key="1">
    <source>
        <dbReference type="ARBA" id="ARBA00004225"/>
    </source>
</evidence>
<comment type="catalytic activity">
    <reaction evidence="13">
        <text>heme b + (2E,6E)-farnesyl diphosphate + H2O = Fe(II)-heme o + diphosphate</text>
        <dbReference type="Rhea" id="RHEA:28070"/>
        <dbReference type="ChEBI" id="CHEBI:15377"/>
        <dbReference type="ChEBI" id="CHEBI:33019"/>
        <dbReference type="ChEBI" id="CHEBI:60344"/>
        <dbReference type="ChEBI" id="CHEBI:60530"/>
        <dbReference type="ChEBI" id="CHEBI:175763"/>
        <dbReference type="EC" id="2.5.1.141"/>
    </reaction>
</comment>
<evidence type="ECO:0000256" key="9">
    <source>
        <dbReference type="ARBA" id="ARBA00023128"/>
    </source>
</evidence>
<evidence type="ECO:0000313" key="16">
    <source>
        <dbReference type="Proteomes" id="UP000285301"/>
    </source>
</evidence>
<dbReference type="EMBL" id="NCKU01004332">
    <property type="protein sequence ID" value="RWS06119.1"/>
    <property type="molecule type" value="Genomic_DNA"/>
</dbReference>
<comment type="caution">
    <text evidence="15">The sequence shown here is derived from an EMBL/GenBank/DDBJ whole genome shotgun (WGS) entry which is preliminary data.</text>
</comment>
<dbReference type="PANTHER" id="PTHR43448:SF2">
    <property type="entry name" value="PROTOHEME IX FARNESYLTRANSFERASE, MITOCHONDRIAL"/>
    <property type="match status" value="1"/>
</dbReference>
<organism evidence="15 16">
    <name type="scientific">Dinothrombium tinctorium</name>
    <dbReference type="NCBI Taxonomy" id="1965070"/>
    <lineage>
        <taxon>Eukaryota</taxon>
        <taxon>Metazoa</taxon>
        <taxon>Ecdysozoa</taxon>
        <taxon>Arthropoda</taxon>
        <taxon>Chelicerata</taxon>
        <taxon>Arachnida</taxon>
        <taxon>Acari</taxon>
        <taxon>Acariformes</taxon>
        <taxon>Trombidiformes</taxon>
        <taxon>Prostigmata</taxon>
        <taxon>Anystina</taxon>
        <taxon>Parasitengona</taxon>
        <taxon>Trombidioidea</taxon>
        <taxon>Trombidiidae</taxon>
        <taxon>Dinothrombium</taxon>
    </lineage>
</organism>
<feature type="transmembrane region" description="Helical" evidence="14">
    <location>
        <begin position="194"/>
        <end position="215"/>
    </location>
</feature>
<dbReference type="Pfam" id="PF01040">
    <property type="entry name" value="UbiA"/>
    <property type="match status" value="1"/>
</dbReference>
<evidence type="ECO:0000256" key="12">
    <source>
        <dbReference type="ARBA" id="ARBA00030253"/>
    </source>
</evidence>
<proteinExistence type="inferred from homology"/>
<dbReference type="HAMAP" id="MF_00154">
    <property type="entry name" value="CyoE_CtaB"/>
    <property type="match status" value="1"/>
</dbReference>
<evidence type="ECO:0000256" key="4">
    <source>
        <dbReference type="ARBA" id="ARBA00016335"/>
    </source>
</evidence>
<dbReference type="GO" id="GO:0006784">
    <property type="term" value="P:heme A biosynthetic process"/>
    <property type="evidence" value="ECO:0007669"/>
    <property type="project" value="TreeGrafter"/>
</dbReference>
<keyword evidence="9" id="KW-0496">Mitochondrion</keyword>
<evidence type="ECO:0000256" key="6">
    <source>
        <dbReference type="ARBA" id="ARBA00022692"/>
    </source>
</evidence>
<keyword evidence="7" id="KW-0809">Transit peptide</keyword>
<evidence type="ECO:0000256" key="8">
    <source>
        <dbReference type="ARBA" id="ARBA00022989"/>
    </source>
</evidence>
<dbReference type="PROSITE" id="PS00943">
    <property type="entry name" value="UBIA"/>
    <property type="match status" value="1"/>
</dbReference>
<keyword evidence="5 15" id="KW-0808">Transferase</keyword>
<dbReference type="InterPro" id="IPR044878">
    <property type="entry name" value="UbiA_sf"/>
</dbReference>
<dbReference type="STRING" id="1965070.A0A443QSX3"/>
<dbReference type="GO" id="GO:0008495">
    <property type="term" value="F:protoheme IX farnesyltransferase activity"/>
    <property type="evidence" value="ECO:0007669"/>
    <property type="project" value="UniProtKB-EC"/>
</dbReference>
<feature type="transmembrane region" description="Helical" evidence="14">
    <location>
        <begin position="260"/>
        <end position="284"/>
    </location>
</feature>
<evidence type="ECO:0000256" key="14">
    <source>
        <dbReference type="SAM" id="Phobius"/>
    </source>
</evidence>
<gene>
    <name evidence="15" type="ORF">B4U79_05717</name>
</gene>
<keyword evidence="6 14" id="KW-0812">Transmembrane</keyword>
<keyword evidence="8 14" id="KW-1133">Transmembrane helix</keyword>
<feature type="transmembrane region" description="Helical" evidence="14">
    <location>
        <begin position="333"/>
        <end position="356"/>
    </location>
</feature>
<accession>A0A443QSX3</accession>
<dbReference type="FunFam" id="1.10.357.140:FF:000004">
    <property type="entry name" value="Protoheme IX farnesyltransferase, mitochondrial"/>
    <property type="match status" value="1"/>
</dbReference>
<dbReference type="AlphaFoldDB" id="A0A443QSX3"/>
<evidence type="ECO:0000256" key="3">
    <source>
        <dbReference type="ARBA" id="ARBA00012292"/>
    </source>
</evidence>
<dbReference type="CDD" id="cd13957">
    <property type="entry name" value="PT_UbiA_Cox10"/>
    <property type="match status" value="1"/>
</dbReference>
<evidence type="ECO:0000256" key="10">
    <source>
        <dbReference type="ARBA" id="ARBA00023133"/>
    </source>
</evidence>
<feature type="transmembrane region" description="Helical" evidence="14">
    <location>
        <begin position="376"/>
        <end position="394"/>
    </location>
</feature>
<dbReference type="NCBIfam" id="TIGR01473">
    <property type="entry name" value="cyoE_ctaB"/>
    <property type="match status" value="1"/>
</dbReference>
<name>A0A443QSX3_9ACAR</name>
<dbReference type="GO" id="GO:0031966">
    <property type="term" value="C:mitochondrial membrane"/>
    <property type="evidence" value="ECO:0007669"/>
    <property type="project" value="UniProtKB-SubCell"/>
</dbReference>
<keyword evidence="10" id="KW-0350">Heme biosynthesis</keyword>
<evidence type="ECO:0000256" key="5">
    <source>
        <dbReference type="ARBA" id="ARBA00022679"/>
    </source>
</evidence>
<feature type="transmembrane region" description="Helical" evidence="14">
    <location>
        <begin position="221"/>
        <end position="240"/>
    </location>
</feature>
<dbReference type="InterPro" id="IPR006369">
    <property type="entry name" value="Protohaem_IX_farnesylTrfase"/>
</dbReference>
<feature type="transmembrane region" description="Helical" evidence="14">
    <location>
        <begin position="150"/>
        <end position="173"/>
    </location>
</feature>
<dbReference type="Proteomes" id="UP000285301">
    <property type="component" value="Unassembled WGS sequence"/>
</dbReference>
<evidence type="ECO:0000256" key="7">
    <source>
        <dbReference type="ARBA" id="ARBA00022946"/>
    </source>
</evidence>
<dbReference type="OrthoDB" id="5211at2759"/>
<dbReference type="InterPro" id="IPR000537">
    <property type="entry name" value="UbiA_prenyltransferase"/>
</dbReference>
<dbReference type="Gene3D" id="1.10.357.140">
    <property type="entry name" value="UbiA prenyltransferase"/>
    <property type="match status" value="1"/>
</dbReference>
<evidence type="ECO:0000313" key="15">
    <source>
        <dbReference type="EMBL" id="RWS06119.1"/>
    </source>
</evidence>
<comment type="similarity">
    <text evidence="2">Belongs to the UbiA prenyltransferase family.</text>
</comment>
<evidence type="ECO:0000256" key="13">
    <source>
        <dbReference type="ARBA" id="ARBA00047690"/>
    </source>
</evidence>
<keyword evidence="16" id="KW-1185">Reference proteome</keyword>
<feature type="transmembrane region" description="Helical" evidence="14">
    <location>
        <begin position="125"/>
        <end position="144"/>
    </location>
</feature>
<protein>
    <recommendedName>
        <fullName evidence="4">Protoheme IX farnesyltransferase, mitochondrial</fullName>
        <ecNumber evidence="3">2.5.1.141</ecNumber>
    </recommendedName>
    <alternativeName>
        <fullName evidence="12">Heme O synthase</fullName>
    </alternativeName>
</protein>
<dbReference type="InterPro" id="IPR030470">
    <property type="entry name" value="UbiA_prenylTrfase_CS"/>
</dbReference>
<comment type="subcellular location">
    <subcellularLocation>
        <location evidence="1">Mitochondrion membrane</location>
        <topology evidence="1">Multi-pass membrane protein</topology>
    </subcellularLocation>
</comment>
<dbReference type="PANTHER" id="PTHR43448">
    <property type="entry name" value="PROTOHEME IX FARNESYLTRANSFERASE, MITOCHONDRIAL"/>
    <property type="match status" value="1"/>
</dbReference>
<dbReference type="EC" id="2.5.1.141" evidence="3"/>
<reference evidence="15 16" key="1">
    <citation type="journal article" date="2018" name="Gigascience">
        <title>Genomes of trombidid mites reveal novel predicted allergens and laterally-transferred genes associated with secondary metabolism.</title>
        <authorList>
            <person name="Dong X."/>
            <person name="Chaisiri K."/>
            <person name="Xia D."/>
            <person name="Armstrong S.D."/>
            <person name="Fang Y."/>
            <person name="Donnelly M.J."/>
            <person name="Kadowaki T."/>
            <person name="McGarry J.W."/>
            <person name="Darby A.C."/>
            <person name="Makepeace B.L."/>
        </authorList>
    </citation>
    <scope>NUCLEOTIDE SEQUENCE [LARGE SCALE GENOMIC DNA]</scope>
    <source>
        <strain evidence="15">UoL-WK</strain>
    </source>
</reference>